<dbReference type="EMBL" id="JAEILH010000047">
    <property type="protein sequence ID" value="MBI6627270.1"/>
    <property type="molecule type" value="Genomic_DNA"/>
</dbReference>
<dbReference type="Pfam" id="PF23357">
    <property type="entry name" value="DUF7088"/>
    <property type="match status" value="1"/>
</dbReference>
<dbReference type="Pfam" id="PF09822">
    <property type="entry name" value="ABC_transp_aux"/>
    <property type="match status" value="1"/>
</dbReference>
<dbReference type="RefSeq" id="WP_169903280.1">
    <property type="nucleotide sequence ID" value="NZ_JAAQXE010000009.1"/>
</dbReference>
<evidence type="ECO:0000259" key="2">
    <source>
        <dbReference type="Pfam" id="PF09822"/>
    </source>
</evidence>
<dbReference type="InterPro" id="IPR055396">
    <property type="entry name" value="DUF7088"/>
</dbReference>
<evidence type="ECO:0000256" key="1">
    <source>
        <dbReference type="SAM" id="Phobius"/>
    </source>
</evidence>
<evidence type="ECO:0000313" key="5">
    <source>
        <dbReference type="Proteomes" id="UP000645865"/>
    </source>
</evidence>
<organism evidence="4 5">
    <name type="scientific">Pseudomonas rhodesiae</name>
    <dbReference type="NCBI Taxonomy" id="76760"/>
    <lineage>
        <taxon>Bacteria</taxon>
        <taxon>Pseudomonadati</taxon>
        <taxon>Pseudomonadota</taxon>
        <taxon>Gammaproteobacteria</taxon>
        <taxon>Pseudomonadales</taxon>
        <taxon>Pseudomonadaceae</taxon>
        <taxon>Pseudomonas</taxon>
    </lineage>
</organism>
<reference evidence="4" key="1">
    <citation type="submission" date="2020-12" db="EMBL/GenBank/DDBJ databases">
        <title>Comparative genomic insights into the epidemiology and virulence of plant pathogenic Pseudomonads from Turkey.</title>
        <authorList>
            <person name="Dillon M."/>
            <person name="Ruiz-Bedoya T."/>
            <person name="Bendalovic-Torma C."/>
            <person name="Guttman K.M."/>
            <person name="Kwak H."/>
            <person name="Middleton M.A."/>
            <person name="Wang P.W."/>
            <person name="Horuz S."/>
            <person name="Aysan Y."/>
            <person name="Guttman D.S."/>
        </authorList>
    </citation>
    <scope>NUCLEOTIDE SEQUENCE</scope>
    <source>
        <strain evidence="4">S5_IA_3a</strain>
    </source>
</reference>
<gene>
    <name evidence="4" type="ORF">YA0853_26990</name>
</gene>
<comment type="caution">
    <text evidence="4">The sequence shown here is derived from an EMBL/GenBank/DDBJ whole genome shotgun (WGS) entry which is preliminary data.</text>
</comment>
<accession>A0A8I1E9K4</accession>
<protein>
    <submittedName>
        <fullName evidence="4">Gldg family protein</fullName>
    </submittedName>
</protein>
<feature type="domain" description="ABC-type uncharacterised transport system" evidence="2">
    <location>
        <begin position="169"/>
        <end position="437"/>
    </location>
</feature>
<feature type="domain" description="DUF7088" evidence="3">
    <location>
        <begin position="39"/>
        <end position="123"/>
    </location>
</feature>
<proteinExistence type="predicted"/>
<evidence type="ECO:0000259" key="3">
    <source>
        <dbReference type="Pfam" id="PF23357"/>
    </source>
</evidence>
<sequence>MRSTLRTGMTLVVIFLLFLALNLVWTAKLPELRWDFTQHKIHTLSPPTQDLLVSLEVPLDLYYFNAHNNPKRTYALNRYGKRIEDLLREYEKAARGMINLHLIEPAPFSEDAYKAALYGLDDQTGFLGLIGNRAGHGAQRIGAFSLDREPLLEYEINHLIYQLQHPEPRTIGLLSGLDMGESAGRLMGELQRHFDLINLEPTLEQVPASIKTLMVVQPRALSYRTLYAIDQFTLRGGRLLMFIDPISEYGAGALPTNSRLDEMLTAWGIQVFPDKLLIDHLYASSVVTGPGKPAVRHPARLNLPHEAMNPSDISSWKLNTVTVSSSGALSPRMKSRTTFTPLLQSSWQSALLETERFASALKFDALTDEMSHHAQRHTLAARIEGPAYSAFPNGIKGQPPGLQKAERIHVVVVADTDLLMDEVSTAPGGNMMFILNTLDNLSMLEPLASLRPRVVTNPAPSALHTMRDRAAQSYREKATELERRLQRTEQEWQLLTPPTTNLGTQAVDPNTQLQALNKERLRLPMELHALKTQAYESVHRLELMIKLGLIVTVPVTLCLIAWGLWLRQQRHRTQPRSLLY</sequence>
<dbReference type="InterPro" id="IPR019196">
    <property type="entry name" value="ABC_transp_unknown"/>
</dbReference>
<keyword evidence="1" id="KW-0812">Transmembrane</keyword>
<keyword evidence="1" id="KW-0472">Membrane</keyword>
<feature type="transmembrane region" description="Helical" evidence="1">
    <location>
        <begin position="543"/>
        <end position="566"/>
    </location>
</feature>
<name>A0A8I1E9K4_9PSED</name>
<dbReference type="AlphaFoldDB" id="A0A8I1E9K4"/>
<keyword evidence="1" id="KW-1133">Transmembrane helix</keyword>
<dbReference type="Proteomes" id="UP000645865">
    <property type="component" value="Unassembled WGS sequence"/>
</dbReference>
<evidence type="ECO:0000313" key="4">
    <source>
        <dbReference type="EMBL" id="MBI6627270.1"/>
    </source>
</evidence>